<feature type="transmembrane region" description="Helical" evidence="6">
    <location>
        <begin position="146"/>
        <end position="166"/>
    </location>
</feature>
<comment type="subcellular location">
    <subcellularLocation>
        <location evidence="1">Cell membrane</location>
        <topology evidence="1">Multi-pass membrane protein</topology>
    </subcellularLocation>
</comment>
<accession>A0A563UB24</accession>
<dbReference type="EMBL" id="VOEI01000001">
    <property type="protein sequence ID" value="TWR28493.1"/>
    <property type="molecule type" value="Genomic_DNA"/>
</dbReference>
<name>A0A563UB24_9SPHI</name>
<dbReference type="InterPro" id="IPR002797">
    <property type="entry name" value="Polysacc_synth"/>
</dbReference>
<dbReference type="OrthoDB" id="512217at2"/>
<reference evidence="7 8" key="1">
    <citation type="submission" date="2019-07" db="EMBL/GenBank/DDBJ databases">
        <authorList>
            <person name="Kim J."/>
        </authorList>
    </citation>
    <scope>NUCLEOTIDE SEQUENCE [LARGE SCALE GENOMIC DNA]</scope>
    <source>
        <strain evidence="7 8">MJ1a</strain>
    </source>
</reference>
<organism evidence="7 8">
    <name type="scientific">Mucilaginibacter achroorhodeus</name>
    <dbReference type="NCBI Taxonomy" id="2599294"/>
    <lineage>
        <taxon>Bacteria</taxon>
        <taxon>Pseudomonadati</taxon>
        <taxon>Bacteroidota</taxon>
        <taxon>Sphingobacteriia</taxon>
        <taxon>Sphingobacteriales</taxon>
        <taxon>Sphingobacteriaceae</taxon>
        <taxon>Mucilaginibacter</taxon>
    </lineage>
</organism>
<feature type="transmembrane region" description="Helical" evidence="6">
    <location>
        <begin position="417"/>
        <end position="437"/>
    </location>
</feature>
<evidence type="ECO:0000313" key="8">
    <source>
        <dbReference type="Proteomes" id="UP000318010"/>
    </source>
</evidence>
<evidence type="ECO:0000313" key="7">
    <source>
        <dbReference type="EMBL" id="TWR28493.1"/>
    </source>
</evidence>
<feature type="transmembrane region" description="Helical" evidence="6">
    <location>
        <begin position="361"/>
        <end position="380"/>
    </location>
</feature>
<feature type="transmembrane region" description="Helical" evidence="6">
    <location>
        <begin position="57"/>
        <end position="77"/>
    </location>
</feature>
<dbReference type="PANTHER" id="PTHR30250:SF11">
    <property type="entry name" value="O-ANTIGEN TRANSPORTER-RELATED"/>
    <property type="match status" value="1"/>
</dbReference>
<keyword evidence="8" id="KW-1185">Reference proteome</keyword>
<comment type="caution">
    <text evidence="7">The sequence shown here is derived from an EMBL/GenBank/DDBJ whole genome shotgun (WGS) entry which is preliminary data.</text>
</comment>
<feature type="transmembrane region" description="Helical" evidence="6">
    <location>
        <begin position="173"/>
        <end position="197"/>
    </location>
</feature>
<gene>
    <name evidence="7" type="ORF">FPZ42_04545</name>
</gene>
<feature type="transmembrane region" description="Helical" evidence="6">
    <location>
        <begin position="392"/>
        <end position="411"/>
    </location>
</feature>
<dbReference type="AlphaFoldDB" id="A0A563UB24"/>
<keyword evidence="3 6" id="KW-0812">Transmembrane</keyword>
<feature type="transmembrane region" description="Helical" evidence="6">
    <location>
        <begin position="330"/>
        <end position="349"/>
    </location>
</feature>
<feature type="transmembrane region" description="Helical" evidence="6">
    <location>
        <begin position="246"/>
        <end position="265"/>
    </location>
</feature>
<evidence type="ECO:0000256" key="4">
    <source>
        <dbReference type="ARBA" id="ARBA00022989"/>
    </source>
</evidence>
<evidence type="ECO:0000256" key="1">
    <source>
        <dbReference type="ARBA" id="ARBA00004651"/>
    </source>
</evidence>
<keyword evidence="2" id="KW-1003">Cell membrane</keyword>
<dbReference type="Proteomes" id="UP000318010">
    <property type="component" value="Unassembled WGS sequence"/>
</dbReference>
<sequence>MLQVIQTGFRSFFTKGHERSLRAKKNIFQSLLIKSGGVVCSFALIPLTISYVGATNYGVWLTLSSIISWAALFDMGLGNGLKNKLAEDVALGNYKEGQSHISSTYAILAAISGVLLVAFCFINPYINWHGILNVPAKELPNLNHLVAVIFIFFCLQFIVQLINTVLTANQKPALPALISVLGQAATIISVVILTNFTASSLTYLVYVVTGIPLIILLIASFYFYSGNYRSLAPTFKSVKYKYARQLLSAGGAFFIIQIGTLVLYETDNIVITQLFSPKEVTTFNIAYKLFSVILMVFIMIITPFWSAFTEAYVKKDLDWIRLTLGKMNKLWLGLSLCTVMLLICSPVIYKLWLGDGVSVPFTLSLAMCIYTIALIWQAMYVQFLNGISKIRLQLYLSIICALINIPLSILLGKYWGLAGVTTSNTIIFIMMGIAFSVQTKKIINGTAAGLLAR</sequence>
<feature type="transmembrane region" description="Helical" evidence="6">
    <location>
        <begin position="203"/>
        <end position="225"/>
    </location>
</feature>
<evidence type="ECO:0000256" key="3">
    <source>
        <dbReference type="ARBA" id="ARBA00022692"/>
    </source>
</evidence>
<feature type="transmembrane region" description="Helical" evidence="6">
    <location>
        <begin position="285"/>
        <end position="309"/>
    </location>
</feature>
<dbReference type="Pfam" id="PF01943">
    <property type="entry name" value="Polysacc_synt"/>
    <property type="match status" value="1"/>
</dbReference>
<evidence type="ECO:0000256" key="6">
    <source>
        <dbReference type="SAM" id="Phobius"/>
    </source>
</evidence>
<dbReference type="GO" id="GO:0005886">
    <property type="term" value="C:plasma membrane"/>
    <property type="evidence" value="ECO:0007669"/>
    <property type="project" value="UniProtKB-SubCell"/>
</dbReference>
<feature type="transmembrane region" description="Helical" evidence="6">
    <location>
        <begin position="31"/>
        <end position="51"/>
    </location>
</feature>
<keyword evidence="5 6" id="KW-0472">Membrane</keyword>
<proteinExistence type="predicted"/>
<dbReference type="PANTHER" id="PTHR30250">
    <property type="entry name" value="PST FAMILY PREDICTED COLANIC ACID TRANSPORTER"/>
    <property type="match status" value="1"/>
</dbReference>
<protein>
    <submittedName>
        <fullName evidence="7">Oligosaccharide flippase family protein</fullName>
    </submittedName>
</protein>
<dbReference type="InterPro" id="IPR050833">
    <property type="entry name" value="Poly_Biosynth_Transport"/>
</dbReference>
<evidence type="ECO:0000256" key="2">
    <source>
        <dbReference type="ARBA" id="ARBA00022475"/>
    </source>
</evidence>
<dbReference type="RefSeq" id="WP_146269287.1">
    <property type="nucleotide sequence ID" value="NZ_VOEI01000001.1"/>
</dbReference>
<evidence type="ECO:0000256" key="5">
    <source>
        <dbReference type="ARBA" id="ARBA00023136"/>
    </source>
</evidence>
<feature type="transmembrane region" description="Helical" evidence="6">
    <location>
        <begin position="105"/>
        <end position="126"/>
    </location>
</feature>
<keyword evidence="4 6" id="KW-1133">Transmembrane helix</keyword>